<dbReference type="Proteomes" id="UP001596461">
    <property type="component" value="Unassembled WGS sequence"/>
</dbReference>
<sequence length="227" mass="25446">MANVQRAAFDIETVSPTVPDDEYPDFTDSRDFELSGAAIAYEYTDGSREEMVEWREGWGPKREVELIETLLDRLEPAETVVTYNGERFDFTHLEGRARIAGAEVGKRAHEPVQAYLDGIKHIDLKPDAWEAYGDYTSLEDTLTAVGIDPIETVPGEFSHGIPRSEWSKKPTETVESGDLAVLGEIYLDAVEGKRDDISLSALEEMLSHYARADVELLFDLADARPFE</sequence>
<organism evidence="2 3">
    <name type="scientific">Halobaculum lipolyticum</name>
    <dbReference type="NCBI Taxonomy" id="3032001"/>
    <lineage>
        <taxon>Archaea</taxon>
        <taxon>Methanobacteriati</taxon>
        <taxon>Methanobacteriota</taxon>
        <taxon>Stenosarchaea group</taxon>
        <taxon>Halobacteria</taxon>
        <taxon>Halobacteriales</taxon>
        <taxon>Haloferacaceae</taxon>
        <taxon>Halobaculum</taxon>
    </lineage>
</organism>
<comment type="caution">
    <text evidence="2">The sequence shown here is derived from an EMBL/GenBank/DDBJ whole genome shotgun (WGS) entry which is preliminary data.</text>
</comment>
<gene>
    <name evidence="2" type="ORF">ACFQL9_12735</name>
</gene>
<accession>A0ABD5WBQ9</accession>
<protein>
    <submittedName>
        <fullName evidence="2">Ribonuclease H-like domain-containing protein</fullName>
    </submittedName>
</protein>
<evidence type="ECO:0000259" key="1">
    <source>
        <dbReference type="Pfam" id="PF13482"/>
    </source>
</evidence>
<dbReference type="Pfam" id="PF13482">
    <property type="entry name" value="RNase_H_2"/>
    <property type="match status" value="1"/>
</dbReference>
<dbReference type="AlphaFoldDB" id="A0ABD5WBQ9"/>
<keyword evidence="3" id="KW-1185">Reference proteome</keyword>
<proteinExistence type="predicted"/>
<reference evidence="2 3" key="1">
    <citation type="journal article" date="2019" name="Int. J. Syst. Evol. Microbiol.">
        <title>The Global Catalogue of Microorganisms (GCM) 10K type strain sequencing project: providing services to taxonomists for standard genome sequencing and annotation.</title>
        <authorList>
            <consortium name="The Broad Institute Genomics Platform"/>
            <consortium name="The Broad Institute Genome Sequencing Center for Infectious Disease"/>
            <person name="Wu L."/>
            <person name="Ma J."/>
        </authorList>
    </citation>
    <scope>NUCLEOTIDE SEQUENCE [LARGE SCALE GENOMIC DNA]</scope>
    <source>
        <strain evidence="2 3">DT31</strain>
    </source>
</reference>
<dbReference type="EMBL" id="JBHTAH010000011">
    <property type="protein sequence ID" value="MFC7070511.1"/>
    <property type="molecule type" value="Genomic_DNA"/>
</dbReference>
<dbReference type="SUPFAM" id="SSF53098">
    <property type="entry name" value="Ribonuclease H-like"/>
    <property type="match status" value="1"/>
</dbReference>
<dbReference type="Gene3D" id="3.30.420.10">
    <property type="entry name" value="Ribonuclease H-like superfamily/Ribonuclease H"/>
    <property type="match status" value="1"/>
</dbReference>
<dbReference type="InterPro" id="IPR012337">
    <property type="entry name" value="RNaseH-like_sf"/>
</dbReference>
<evidence type="ECO:0000313" key="3">
    <source>
        <dbReference type="Proteomes" id="UP001596461"/>
    </source>
</evidence>
<dbReference type="GeneID" id="81124357"/>
<dbReference type="InterPro" id="IPR036397">
    <property type="entry name" value="RNaseH_sf"/>
</dbReference>
<dbReference type="InterPro" id="IPR038720">
    <property type="entry name" value="YprB_RNase_H-like_dom"/>
</dbReference>
<evidence type="ECO:0000313" key="2">
    <source>
        <dbReference type="EMBL" id="MFC7070511.1"/>
    </source>
</evidence>
<dbReference type="RefSeq" id="WP_284032501.1">
    <property type="nucleotide sequence ID" value="NZ_CP126154.1"/>
</dbReference>
<name>A0ABD5WBQ9_9EURY</name>
<feature type="domain" description="YprB ribonuclease H-like" evidence="1">
    <location>
        <begin position="57"/>
        <end position="155"/>
    </location>
</feature>